<dbReference type="HOGENOM" id="CLU_049162_1_1_12"/>
<feature type="coiled-coil region" evidence="1">
    <location>
        <begin position="239"/>
        <end position="273"/>
    </location>
</feature>
<dbReference type="RefSeq" id="WP_014456425.1">
    <property type="nucleotide sequence ID" value="NC_017098.1"/>
</dbReference>
<dbReference type="AlphaFoldDB" id="H9ULQ0"/>
<dbReference type="InterPro" id="IPR007685">
    <property type="entry name" value="RelA_SpoT"/>
</dbReference>
<name>H9ULQ0_SPIAZ</name>
<dbReference type="SMART" id="SM00954">
    <property type="entry name" value="RelA_SpoT"/>
    <property type="match status" value="1"/>
</dbReference>
<dbReference type="CDD" id="cd05399">
    <property type="entry name" value="NT_Rel-Spo_like"/>
    <property type="match status" value="1"/>
</dbReference>
<sequence>MRKKELLSCFSLREKDFTRIGLDWGQLQAIERDYEKLRPTMDSVGRFVIDQMIGSPAIHSLNYRLKQPDHLLKKIVRKRIEDPARIITPENYRQQITDLIGIRALHLFKEDWQGIHRYICENWDLAETPTAYVRYGDSTRILDYYQKNNCQVLEHKHGYRSVHYLLRLRPKNEDILVEVQVRTLFEEAWGEIDHQVRYPHEQDNDLLIRLSSILNRLAGDADELASYMRYFRIRDKRRLRDHQKQLDEKNQVIEKLKQQIDELEIDKRSKQAISRNLDDLSQPEATDETPDGEFPWLNSFLESNLFQGIQNSLRDYMNSDSFQPLDVSPEELRMLQETQRELIGAIGADPAKLSALLQQNPAPRLLLDSVQPDTDKEHDST</sequence>
<evidence type="ECO:0000256" key="1">
    <source>
        <dbReference type="SAM" id="Coils"/>
    </source>
</evidence>
<dbReference type="Pfam" id="PF04607">
    <property type="entry name" value="RelA_SpoT"/>
    <property type="match status" value="1"/>
</dbReference>
<dbReference type="SUPFAM" id="SSF81301">
    <property type="entry name" value="Nucleotidyltransferase"/>
    <property type="match status" value="1"/>
</dbReference>
<reference evidence="4" key="1">
    <citation type="journal article" date="2013" name="Stand. Genomic Sci.">
        <title>Complete genome sequence of the halophilic bacterium Spirochaeta africana type strain (Z-7692(T)) from the alkaline Lake Magadi in the East African Rift.</title>
        <authorList>
            <person name="Liolos K."/>
            <person name="Abt B."/>
            <person name="Scheuner C."/>
            <person name="Teshima H."/>
            <person name="Held B."/>
            <person name="Lapidus A."/>
            <person name="Nolan M."/>
            <person name="Lucas S."/>
            <person name="Deshpande S."/>
            <person name="Cheng J.F."/>
            <person name="Tapia R."/>
            <person name="Goodwin L.A."/>
            <person name="Pitluck S."/>
            <person name="Pagani I."/>
            <person name="Ivanova N."/>
            <person name="Mavromatis K."/>
            <person name="Mikhailova N."/>
            <person name="Huntemann M."/>
            <person name="Pati A."/>
            <person name="Chen A."/>
            <person name="Palaniappan K."/>
            <person name="Land M."/>
            <person name="Rohde M."/>
            <person name="Tindall B.J."/>
            <person name="Detter J.C."/>
            <person name="Goker M."/>
            <person name="Bristow J."/>
            <person name="Eisen J.A."/>
            <person name="Markowitz V."/>
            <person name="Hugenholtz P."/>
            <person name="Woyke T."/>
            <person name="Klenk H.P."/>
            <person name="Kyrpides N.C."/>
        </authorList>
    </citation>
    <scope>NUCLEOTIDE SEQUENCE</scope>
    <source>
        <strain evidence="4">ATCC 700263 / DSM 8902 / Z-7692</strain>
    </source>
</reference>
<dbReference type="PANTHER" id="PTHR41773:SF1">
    <property type="entry name" value="RELA_SPOT DOMAIN-CONTAINING PROTEIN"/>
    <property type="match status" value="1"/>
</dbReference>
<dbReference type="Gene3D" id="3.30.460.10">
    <property type="entry name" value="Beta Polymerase, domain 2"/>
    <property type="match status" value="1"/>
</dbReference>
<proteinExistence type="predicted"/>
<organism evidence="3 4">
    <name type="scientific">Spirochaeta africana (strain ATCC 700263 / DSM 8902 / Z-7692)</name>
    <dbReference type="NCBI Taxonomy" id="889378"/>
    <lineage>
        <taxon>Bacteria</taxon>
        <taxon>Pseudomonadati</taxon>
        <taxon>Spirochaetota</taxon>
        <taxon>Spirochaetia</taxon>
        <taxon>Spirochaetales</taxon>
        <taxon>Spirochaetaceae</taxon>
        <taxon>Spirochaeta</taxon>
    </lineage>
</organism>
<feature type="domain" description="RelA/SpoT" evidence="2">
    <location>
        <begin position="63"/>
        <end position="204"/>
    </location>
</feature>
<evidence type="ECO:0000313" key="4">
    <source>
        <dbReference type="Proteomes" id="UP000007383"/>
    </source>
</evidence>
<dbReference type="GO" id="GO:0015969">
    <property type="term" value="P:guanosine tetraphosphate metabolic process"/>
    <property type="evidence" value="ECO:0007669"/>
    <property type="project" value="InterPro"/>
</dbReference>
<accession>H9ULQ0</accession>
<keyword evidence="4" id="KW-1185">Reference proteome</keyword>
<protein>
    <recommendedName>
        <fullName evidence="2">RelA/SpoT domain-containing protein</fullName>
    </recommendedName>
</protein>
<dbReference type="STRING" id="889378.Spiaf_2412"/>
<dbReference type="EMBL" id="CP003282">
    <property type="protein sequence ID" value="AFG38443.1"/>
    <property type="molecule type" value="Genomic_DNA"/>
</dbReference>
<gene>
    <name evidence="3" type="ordered locus">Spiaf_2412</name>
</gene>
<keyword evidence="1" id="KW-0175">Coiled coil</keyword>
<evidence type="ECO:0000259" key="2">
    <source>
        <dbReference type="SMART" id="SM00954"/>
    </source>
</evidence>
<dbReference type="PANTHER" id="PTHR41773">
    <property type="entry name" value="GTP PYROPHOSPHATASE-RELATED"/>
    <property type="match status" value="1"/>
</dbReference>
<dbReference type="KEGG" id="sfc:Spiaf_2412"/>
<evidence type="ECO:0000313" key="3">
    <source>
        <dbReference type="EMBL" id="AFG38443.1"/>
    </source>
</evidence>
<dbReference type="PATRIC" id="fig|889378.3.peg.2386"/>
<dbReference type="OrthoDB" id="9801824at2"/>
<dbReference type="InterPro" id="IPR043519">
    <property type="entry name" value="NT_sf"/>
</dbReference>
<dbReference type="eggNOG" id="COG2357">
    <property type="taxonomic scope" value="Bacteria"/>
</dbReference>
<dbReference type="Proteomes" id="UP000007383">
    <property type="component" value="Chromosome"/>
</dbReference>